<sequence>AESLSDKDLLSLSFDDGLHFVPFRQWNATYIHSQSLPSVASVAPVMSSVDQPFQLVVMLSAAFRFPVTNIACKFGDNTKTPASFFNHTTIVCGTVLLKQQASVTLLIDDIVTLDSSFFVQVSRPSIIDTIHPTVGLASASTS</sequence>
<name>A0A0H5RGL4_9EUKA</name>
<accession>A0A0H5RGL4</accession>
<evidence type="ECO:0008006" key="2">
    <source>
        <dbReference type="Google" id="ProtNLM"/>
    </source>
</evidence>
<dbReference type="AlphaFoldDB" id="A0A0H5RGL4"/>
<feature type="non-terminal residue" evidence="1">
    <location>
        <position position="1"/>
    </location>
</feature>
<evidence type="ECO:0000313" key="1">
    <source>
        <dbReference type="EMBL" id="CRZ12707.1"/>
    </source>
</evidence>
<feature type="non-terminal residue" evidence="1">
    <location>
        <position position="142"/>
    </location>
</feature>
<reference evidence="1" key="1">
    <citation type="submission" date="2015-04" db="EMBL/GenBank/DDBJ databases">
        <title>The genome sequence of the plant pathogenic Rhizarian Plasmodiophora brassicae reveals insights in its biotrophic life cycle and the origin of chitin synthesis.</title>
        <authorList>
            <person name="Schwelm A."/>
            <person name="Fogelqvist J."/>
            <person name="Knaust A."/>
            <person name="Julke S."/>
            <person name="Lilja T."/>
            <person name="Dhandapani V."/>
            <person name="Bonilla-Rosso G."/>
            <person name="Karlsson M."/>
            <person name="Shevchenko A."/>
            <person name="Choi S.R."/>
            <person name="Kim H.G."/>
            <person name="Park J.Y."/>
            <person name="Lim Y.P."/>
            <person name="Ludwig-Muller J."/>
            <person name="Dixelius C."/>
        </authorList>
    </citation>
    <scope>NUCLEOTIDE SEQUENCE</scope>
    <source>
        <tissue evidence="1">Potato root galls</tissue>
    </source>
</reference>
<dbReference type="EMBL" id="HACM01012265">
    <property type="protein sequence ID" value="CRZ12707.1"/>
    <property type="molecule type" value="Transcribed_RNA"/>
</dbReference>
<organism evidence="1">
    <name type="scientific">Spongospora subterranea</name>
    <dbReference type="NCBI Taxonomy" id="70186"/>
    <lineage>
        <taxon>Eukaryota</taxon>
        <taxon>Sar</taxon>
        <taxon>Rhizaria</taxon>
        <taxon>Endomyxa</taxon>
        <taxon>Phytomyxea</taxon>
        <taxon>Plasmodiophorida</taxon>
        <taxon>Plasmodiophoridae</taxon>
        <taxon>Spongospora</taxon>
    </lineage>
</organism>
<protein>
    <recommendedName>
        <fullName evidence="2">IPT/TIG domain-containing protein</fullName>
    </recommendedName>
</protein>
<proteinExistence type="predicted"/>